<gene>
    <name evidence="1" type="ORF">ZBT109_0349</name>
</gene>
<keyword evidence="2" id="KW-1185">Reference proteome</keyword>
<organism evidence="1 2">
    <name type="scientific">Zymobacter palmae</name>
    <dbReference type="NCBI Taxonomy" id="33074"/>
    <lineage>
        <taxon>Bacteria</taxon>
        <taxon>Pseudomonadati</taxon>
        <taxon>Pseudomonadota</taxon>
        <taxon>Gammaproteobacteria</taxon>
        <taxon>Oceanospirillales</taxon>
        <taxon>Halomonadaceae</taxon>
        <taxon>Zymobacter group</taxon>
        <taxon>Zymobacter</taxon>
    </lineage>
</organism>
<reference evidence="1 2" key="1">
    <citation type="submission" date="2018-09" db="EMBL/GenBank/DDBJ databases">
        <title>Zymobacter palmae IAM14233 (=T109) whole genome analysis.</title>
        <authorList>
            <person name="Yanase H."/>
        </authorList>
    </citation>
    <scope>NUCLEOTIDE SEQUENCE [LARGE SCALE GENOMIC DNA]</scope>
    <source>
        <strain evidence="1 2">IAM14233</strain>
    </source>
</reference>
<sequence length="44" mass="5005">MAIKAQSSAQRSTDEACGACKQYVHNVPEWITVWIRSAAEQPWR</sequence>
<dbReference type="Proteomes" id="UP000267342">
    <property type="component" value="Chromosome"/>
</dbReference>
<dbReference type="AlphaFoldDB" id="A0A348HBY7"/>
<evidence type="ECO:0000313" key="1">
    <source>
        <dbReference type="EMBL" id="BBG29139.1"/>
    </source>
</evidence>
<dbReference type="EMBL" id="AP018933">
    <property type="protein sequence ID" value="BBG29139.1"/>
    <property type="molecule type" value="Genomic_DNA"/>
</dbReference>
<name>A0A348HBY7_9GAMM</name>
<protein>
    <submittedName>
        <fullName evidence="1">Uncharacterized protein conserved in bacteria</fullName>
    </submittedName>
</protein>
<accession>A0A348HBY7</accession>
<proteinExistence type="predicted"/>
<dbReference type="KEGG" id="zpl:ZBT109_0349"/>
<evidence type="ECO:0000313" key="2">
    <source>
        <dbReference type="Proteomes" id="UP000267342"/>
    </source>
</evidence>